<sequence>MNDMLKLLRAYFQIDRTAYNQKLALMVRVANVIFIASFVIVLFLKHADTFKNPLALLFTFCIFGSVVYLTHHLSLQIIDGKPQAKRNTFGFVLFTLFLYGELHIALYLLVICYVLLMCYLMMGQNWQDQRDIYLGRFRR</sequence>
<feature type="transmembrane region" description="Helical" evidence="1">
    <location>
        <begin position="23"/>
        <end position="44"/>
    </location>
</feature>
<feature type="transmembrane region" description="Helical" evidence="1">
    <location>
        <begin position="50"/>
        <end position="70"/>
    </location>
</feature>
<keyword evidence="1" id="KW-0812">Transmembrane</keyword>
<keyword evidence="1" id="KW-1133">Transmembrane helix</keyword>
<evidence type="ECO:0000313" key="2">
    <source>
        <dbReference type="EMBL" id="SDB87642.1"/>
    </source>
</evidence>
<dbReference type="EMBL" id="FMYK01000001">
    <property type="protein sequence ID" value="SDB87642.1"/>
    <property type="molecule type" value="Genomic_DNA"/>
</dbReference>
<keyword evidence="3" id="KW-1185">Reference proteome</keyword>
<name>A0A1G6H050_9GAMM</name>
<accession>A0A1G6H050</accession>
<evidence type="ECO:0000313" key="3">
    <source>
        <dbReference type="Proteomes" id="UP000242317"/>
    </source>
</evidence>
<keyword evidence="1" id="KW-0472">Membrane</keyword>
<protein>
    <submittedName>
        <fullName evidence="2">Uncharacterized protein</fullName>
    </submittedName>
</protein>
<feature type="transmembrane region" description="Helical" evidence="1">
    <location>
        <begin position="91"/>
        <end position="116"/>
    </location>
</feature>
<organism evidence="2 3">
    <name type="scientific">Acinetobacter marinus</name>
    <dbReference type="NCBI Taxonomy" id="281375"/>
    <lineage>
        <taxon>Bacteria</taxon>
        <taxon>Pseudomonadati</taxon>
        <taxon>Pseudomonadota</taxon>
        <taxon>Gammaproteobacteria</taxon>
        <taxon>Moraxellales</taxon>
        <taxon>Moraxellaceae</taxon>
        <taxon>Acinetobacter</taxon>
    </lineage>
</organism>
<proteinExistence type="predicted"/>
<reference evidence="3" key="1">
    <citation type="submission" date="2016-09" db="EMBL/GenBank/DDBJ databases">
        <authorList>
            <person name="Varghese N."/>
            <person name="Submissions S."/>
        </authorList>
    </citation>
    <scope>NUCLEOTIDE SEQUENCE [LARGE SCALE GENOMIC DNA]</scope>
    <source>
        <strain evidence="3">ANC 3699</strain>
    </source>
</reference>
<dbReference type="Proteomes" id="UP000242317">
    <property type="component" value="Unassembled WGS sequence"/>
</dbReference>
<dbReference type="AlphaFoldDB" id="A0A1G6H050"/>
<gene>
    <name evidence="2" type="ORF">SAMN05421749_101617</name>
</gene>
<evidence type="ECO:0000256" key="1">
    <source>
        <dbReference type="SAM" id="Phobius"/>
    </source>
</evidence>